<keyword evidence="4 6" id="KW-0804">Transcription</keyword>
<evidence type="ECO:0000256" key="5">
    <source>
        <dbReference type="ARBA" id="ARBA00023242"/>
    </source>
</evidence>
<reference evidence="9" key="2">
    <citation type="submission" date="2021-01" db="EMBL/GenBank/DDBJ databases">
        <authorList>
            <person name="Corre E."/>
            <person name="Pelletier E."/>
            <person name="Niang G."/>
            <person name="Scheremetjew M."/>
            <person name="Finn R."/>
            <person name="Kale V."/>
            <person name="Holt S."/>
            <person name="Cochrane G."/>
            <person name="Meng A."/>
            <person name="Brown T."/>
            <person name="Cohen L."/>
        </authorList>
    </citation>
    <scope>NUCLEOTIDE SEQUENCE</scope>
    <source>
        <strain evidence="9">CCMP1205</strain>
    </source>
</reference>
<name>A0A5B8MZ21_9CHLO</name>
<dbReference type="AlphaFoldDB" id="A0A5B8MZ21"/>
<dbReference type="OrthoDB" id="435275at2759"/>
<dbReference type="Proteomes" id="UP000316726">
    <property type="component" value="Chromosome 15"/>
</dbReference>
<evidence type="ECO:0000313" key="10">
    <source>
        <dbReference type="EMBL" id="QDZ24925.1"/>
    </source>
</evidence>
<keyword evidence="11" id="KW-1185">Reference proteome</keyword>
<evidence type="ECO:0000256" key="1">
    <source>
        <dbReference type="ARBA" id="ARBA00004123"/>
    </source>
</evidence>
<evidence type="ECO:0000256" key="2">
    <source>
        <dbReference type="ARBA" id="ARBA00008035"/>
    </source>
</evidence>
<evidence type="ECO:0000256" key="7">
    <source>
        <dbReference type="SAM" id="MobiDB-lite"/>
    </source>
</evidence>
<dbReference type="InterPro" id="IPR024943">
    <property type="entry name" value="Enhancer_polycomb"/>
</dbReference>
<dbReference type="InterPro" id="IPR019542">
    <property type="entry name" value="Enhancer_polycomb-like_N"/>
</dbReference>
<feature type="compositionally biased region" description="Polar residues" evidence="7">
    <location>
        <begin position="220"/>
        <end position="230"/>
    </location>
</feature>
<gene>
    <name evidence="10" type="ORF">A3770_15p74430</name>
    <name evidence="9" type="ORF">CPRI1469_LOCUS51</name>
</gene>
<reference evidence="10 11" key="1">
    <citation type="submission" date="2018-07" db="EMBL/GenBank/DDBJ databases">
        <title>The complete nuclear genome of the prasinophyte Chloropicon primus (CCMP1205).</title>
        <authorList>
            <person name="Pombert J.-F."/>
            <person name="Otis C."/>
            <person name="Turmel M."/>
            <person name="Lemieux C."/>
        </authorList>
    </citation>
    <scope>NUCLEOTIDE SEQUENCE [LARGE SCALE GENOMIC DNA]</scope>
    <source>
        <strain evidence="10 11">CCMP1205</strain>
    </source>
</reference>
<organism evidence="10 11">
    <name type="scientific">Chloropicon primus</name>
    <dbReference type="NCBI Taxonomy" id="1764295"/>
    <lineage>
        <taxon>Eukaryota</taxon>
        <taxon>Viridiplantae</taxon>
        <taxon>Chlorophyta</taxon>
        <taxon>Chloropicophyceae</taxon>
        <taxon>Chloropicales</taxon>
        <taxon>Chloropicaceae</taxon>
        <taxon>Chloropicon</taxon>
    </lineage>
</organism>
<accession>A0A5B8MZ21</accession>
<evidence type="ECO:0000313" key="11">
    <source>
        <dbReference type="Proteomes" id="UP000316726"/>
    </source>
</evidence>
<sequence length="470" mass="54389">MTTRTSFRPRQVDINRLLPLVRDLRDLDTGDSFASRGVTHGHEALDAENEKILTVKQTKKAIAEIPIPIVNTVSTYEEDYRPDFNRLGTYIRAPVQAKPGEVIEYDLDDDDEAWLREFNRPRKGEWEESEGQVHLEEDKFELMLNKLEFACAEAAERATTGGNASSSNMNNHTIYLQREIAFDALRTATGAKYSVLSAVYNYWRQKRAKWNKPLLRRLQAPTSASDTNPYNVFRPREKANRPQTRRRRENNLQSFEKMKELRVNMEMAKELLEWAMKRERRKRDFVCCQCDLQKLKIKLHHDPKSMQEAIDSEALSAAKSRSRKYAEQEAKAKEVEHASLANSIPGIFPHKPLLESFRSEEKVRKKKRRDGDPRSKLQPIVVPPLPPPPEVQEVEMLFTKTFDLADLPFASDLNLPADLRKDIFRVRVGRGGRLIMEKKLEESPDGKEEDSSDYFLNSTYKMYPFMPGIS</sequence>
<dbReference type="Pfam" id="PF10513">
    <property type="entry name" value="EPL1"/>
    <property type="match status" value="1"/>
</dbReference>
<feature type="compositionally biased region" description="Basic and acidic residues" evidence="7">
    <location>
        <begin position="359"/>
        <end position="375"/>
    </location>
</feature>
<comment type="subcellular location">
    <subcellularLocation>
        <location evidence="1 6">Nucleus</location>
    </subcellularLocation>
</comment>
<proteinExistence type="inferred from homology"/>
<comment type="similarity">
    <text evidence="2 6">Belongs to the enhancer of polycomb family.</text>
</comment>
<dbReference type="GO" id="GO:0035267">
    <property type="term" value="C:NuA4 histone acetyltransferase complex"/>
    <property type="evidence" value="ECO:0007669"/>
    <property type="project" value="InterPro"/>
</dbReference>
<feature type="region of interest" description="Disordered" evidence="7">
    <location>
        <begin position="219"/>
        <end position="249"/>
    </location>
</feature>
<feature type="domain" description="Enhancer of polycomb-like N-terminal" evidence="8">
    <location>
        <begin position="54"/>
        <end position="148"/>
    </location>
</feature>
<dbReference type="EMBL" id="HBHL01000088">
    <property type="protein sequence ID" value="CAD9711212.1"/>
    <property type="molecule type" value="Transcribed_RNA"/>
</dbReference>
<keyword evidence="5 6" id="KW-0539">Nucleus</keyword>
<dbReference type="PANTHER" id="PTHR14898">
    <property type="entry name" value="ENHANCER OF POLYCOMB"/>
    <property type="match status" value="1"/>
</dbReference>
<feature type="region of interest" description="Disordered" evidence="7">
    <location>
        <begin position="359"/>
        <end position="388"/>
    </location>
</feature>
<dbReference type="GO" id="GO:0005634">
    <property type="term" value="C:nucleus"/>
    <property type="evidence" value="ECO:0007669"/>
    <property type="project" value="UniProtKB-SubCell"/>
</dbReference>
<dbReference type="STRING" id="1764295.A0A5B8MZ21"/>
<protein>
    <recommendedName>
        <fullName evidence="6">Enhancer of polycomb-like protein</fullName>
    </recommendedName>
</protein>
<evidence type="ECO:0000256" key="6">
    <source>
        <dbReference type="RuleBase" id="RU361124"/>
    </source>
</evidence>
<dbReference type="GO" id="GO:0006357">
    <property type="term" value="P:regulation of transcription by RNA polymerase II"/>
    <property type="evidence" value="ECO:0007669"/>
    <property type="project" value="InterPro"/>
</dbReference>
<dbReference type="EMBL" id="CP031048">
    <property type="protein sequence ID" value="QDZ24925.1"/>
    <property type="molecule type" value="Genomic_DNA"/>
</dbReference>
<evidence type="ECO:0000313" key="9">
    <source>
        <dbReference type="EMBL" id="CAD9711212.1"/>
    </source>
</evidence>
<evidence type="ECO:0000256" key="3">
    <source>
        <dbReference type="ARBA" id="ARBA00023015"/>
    </source>
</evidence>
<evidence type="ECO:0000256" key="4">
    <source>
        <dbReference type="ARBA" id="ARBA00023163"/>
    </source>
</evidence>
<evidence type="ECO:0000259" key="8">
    <source>
        <dbReference type="Pfam" id="PF10513"/>
    </source>
</evidence>
<keyword evidence="3 6" id="KW-0805">Transcription regulation</keyword>